<comment type="caution">
    <text evidence="1">The sequence shown here is derived from an EMBL/GenBank/DDBJ whole genome shotgun (WGS) entry which is preliminary data.</text>
</comment>
<evidence type="ECO:0000313" key="2">
    <source>
        <dbReference type="Proteomes" id="UP000663844"/>
    </source>
</evidence>
<proteinExistence type="predicted"/>
<dbReference type="SUPFAM" id="SSF50978">
    <property type="entry name" value="WD40 repeat-like"/>
    <property type="match status" value="1"/>
</dbReference>
<dbReference type="AlphaFoldDB" id="A0A820QJW9"/>
<organism evidence="1 2">
    <name type="scientific">Adineta steineri</name>
    <dbReference type="NCBI Taxonomy" id="433720"/>
    <lineage>
        <taxon>Eukaryota</taxon>
        <taxon>Metazoa</taxon>
        <taxon>Spiralia</taxon>
        <taxon>Gnathifera</taxon>
        <taxon>Rotifera</taxon>
        <taxon>Eurotatoria</taxon>
        <taxon>Bdelloidea</taxon>
        <taxon>Adinetida</taxon>
        <taxon>Adinetidae</taxon>
        <taxon>Adineta</taxon>
    </lineage>
</organism>
<protein>
    <submittedName>
        <fullName evidence="1">Uncharacterized protein</fullName>
    </submittedName>
</protein>
<feature type="non-terminal residue" evidence="1">
    <location>
        <position position="110"/>
    </location>
</feature>
<evidence type="ECO:0000313" key="1">
    <source>
        <dbReference type="EMBL" id="CAF4420378.1"/>
    </source>
</evidence>
<sequence length="110" mass="12613">MNIKETTKTNYFQPIKFFHSHHQSKEDLTKISVNMCAFEPNTSNHILATCGGQKICFINCNTCEITHLFELTTLPSKVTSNIKKLKDKNKLYFSCLSWIEIEDLKILAVG</sequence>
<dbReference type="Proteomes" id="UP000663844">
    <property type="component" value="Unassembled WGS sequence"/>
</dbReference>
<name>A0A820QJW9_9BILA</name>
<dbReference type="InterPro" id="IPR036322">
    <property type="entry name" value="WD40_repeat_dom_sf"/>
</dbReference>
<gene>
    <name evidence="1" type="ORF">OXD698_LOCUS52600</name>
</gene>
<reference evidence="1" key="1">
    <citation type="submission" date="2021-02" db="EMBL/GenBank/DDBJ databases">
        <authorList>
            <person name="Nowell W R."/>
        </authorList>
    </citation>
    <scope>NUCLEOTIDE SEQUENCE</scope>
</reference>
<dbReference type="EMBL" id="CAJOAZ010028808">
    <property type="protein sequence ID" value="CAF4420378.1"/>
    <property type="molecule type" value="Genomic_DNA"/>
</dbReference>
<accession>A0A820QJW9</accession>